<evidence type="ECO:0000259" key="1">
    <source>
        <dbReference type="Pfam" id="PF00903"/>
    </source>
</evidence>
<dbReference type="EMBL" id="MZGX01000011">
    <property type="protein sequence ID" value="OPX44156.1"/>
    <property type="molecule type" value="Genomic_DNA"/>
</dbReference>
<dbReference type="PANTHER" id="PTHR33990">
    <property type="entry name" value="PROTEIN YJDN-RELATED"/>
    <property type="match status" value="1"/>
</dbReference>
<gene>
    <name evidence="2" type="ORF">CLHUN_19550</name>
</gene>
<evidence type="ECO:0000313" key="3">
    <source>
        <dbReference type="Proteomes" id="UP000191554"/>
    </source>
</evidence>
<comment type="caution">
    <text evidence="2">The sequence shown here is derived from an EMBL/GenBank/DDBJ whole genome shotgun (WGS) entry which is preliminary data.</text>
</comment>
<dbReference type="Proteomes" id="UP000191554">
    <property type="component" value="Unassembled WGS sequence"/>
</dbReference>
<name>A0A1V4SKY5_RUMHU</name>
<dbReference type="Pfam" id="PF00903">
    <property type="entry name" value="Glyoxalase"/>
    <property type="match status" value="1"/>
</dbReference>
<feature type="domain" description="Glyoxalase/fosfomycin resistance/dioxygenase" evidence="1">
    <location>
        <begin position="10"/>
        <end position="125"/>
    </location>
</feature>
<dbReference type="PANTHER" id="PTHR33990:SF1">
    <property type="entry name" value="PROTEIN YJDN"/>
    <property type="match status" value="1"/>
</dbReference>
<organism evidence="2 3">
    <name type="scientific">Ruminiclostridium hungatei</name>
    <name type="common">Clostridium hungatei</name>
    <dbReference type="NCBI Taxonomy" id="48256"/>
    <lineage>
        <taxon>Bacteria</taxon>
        <taxon>Bacillati</taxon>
        <taxon>Bacillota</taxon>
        <taxon>Clostridia</taxon>
        <taxon>Eubacteriales</taxon>
        <taxon>Oscillospiraceae</taxon>
        <taxon>Ruminiclostridium</taxon>
    </lineage>
</organism>
<sequence>MKISLQAYIKGSEEAVPFYQSAFGTELGYNVRNSDGTFMHVELYLDGELLMAVSEAGSQVGSELMKGHSSADYPTMNFGVSLGNEEAVKRAYNILAEGGNVLLPLGPLPWNTCCANVIDKFGVFWYLCV</sequence>
<accession>A0A1V4SKY5</accession>
<dbReference type="Gene3D" id="3.10.180.10">
    <property type="entry name" value="2,3-Dihydroxybiphenyl 1,2-Dioxygenase, domain 1"/>
    <property type="match status" value="1"/>
</dbReference>
<dbReference type="InterPro" id="IPR029068">
    <property type="entry name" value="Glyas_Bleomycin-R_OHBP_Dase"/>
</dbReference>
<dbReference type="OrthoDB" id="9795306at2"/>
<proteinExistence type="predicted"/>
<keyword evidence="3" id="KW-1185">Reference proteome</keyword>
<dbReference type="AlphaFoldDB" id="A0A1V4SKY5"/>
<evidence type="ECO:0000313" key="2">
    <source>
        <dbReference type="EMBL" id="OPX44156.1"/>
    </source>
</evidence>
<protein>
    <recommendedName>
        <fullName evidence="1">Glyoxalase/fosfomycin resistance/dioxygenase domain-containing protein</fullName>
    </recommendedName>
</protein>
<dbReference type="RefSeq" id="WP_080064387.1">
    <property type="nucleotide sequence ID" value="NZ_MZGX01000011.1"/>
</dbReference>
<reference evidence="2 3" key="1">
    <citation type="submission" date="2017-03" db="EMBL/GenBank/DDBJ databases">
        <title>Genome sequence of Clostridium hungatei DSM 14427.</title>
        <authorList>
            <person name="Poehlein A."/>
            <person name="Daniel R."/>
        </authorList>
    </citation>
    <scope>NUCLEOTIDE SEQUENCE [LARGE SCALE GENOMIC DNA]</scope>
    <source>
        <strain evidence="2 3">DSM 14427</strain>
    </source>
</reference>
<dbReference type="SUPFAM" id="SSF54593">
    <property type="entry name" value="Glyoxalase/Bleomycin resistance protein/Dihydroxybiphenyl dioxygenase"/>
    <property type="match status" value="1"/>
</dbReference>
<dbReference type="InterPro" id="IPR004360">
    <property type="entry name" value="Glyas_Fos-R_dOase_dom"/>
</dbReference>
<dbReference type="STRING" id="48256.CLHUN_19550"/>